<reference evidence="2 3" key="1">
    <citation type="journal article" date="2023" name="Plants (Basel)">
        <title>Bridging the Gap: Combining Genomics and Transcriptomics Approaches to Understand Stylosanthes scabra, an Orphan Legume from the Brazilian Caatinga.</title>
        <authorList>
            <person name="Ferreira-Neto J.R.C."/>
            <person name="da Silva M.D."/>
            <person name="Binneck E."/>
            <person name="de Melo N.F."/>
            <person name="da Silva R.H."/>
            <person name="de Melo A.L.T.M."/>
            <person name="Pandolfi V."/>
            <person name="Bustamante F.O."/>
            <person name="Brasileiro-Vidal A.C."/>
            <person name="Benko-Iseppon A.M."/>
        </authorList>
    </citation>
    <scope>NUCLEOTIDE SEQUENCE [LARGE SCALE GENOMIC DNA]</scope>
    <source>
        <tissue evidence="2">Leaves</tissue>
    </source>
</reference>
<dbReference type="EMBL" id="JASCZI010121414">
    <property type="protein sequence ID" value="MED6161640.1"/>
    <property type="molecule type" value="Genomic_DNA"/>
</dbReference>
<feature type="region of interest" description="Disordered" evidence="1">
    <location>
        <begin position="1"/>
        <end position="34"/>
    </location>
</feature>
<proteinExistence type="predicted"/>
<evidence type="ECO:0000256" key="1">
    <source>
        <dbReference type="SAM" id="MobiDB-lite"/>
    </source>
</evidence>
<feature type="compositionally biased region" description="Basic and acidic residues" evidence="1">
    <location>
        <begin position="153"/>
        <end position="162"/>
    </location>
</feature>
<protein>
    <submittedName>
        <fullName evidence="2">Uncharacterized protein</fullName>
    </submittedName>
</protein>
<evidence type="ECO:0000313" key="3">
    <source>
        <dbReference type="Proteomes" id="UP001341840"/>
    </source>
</evidence>
<organism evidence="2 3">
    <name type="scientific">Stylosanthes scabra</name>
    <dbReference type="NCBI Taxonomy" id="79078"/>
    <lineage>
        <taxon>Eukaryota</taxon>
        <taxon>Viridiplantae</taxon>
        <taxon>Streptophyta</taxon>
        <taxon>Embryophyta</taxon>
        <taxon>Tracheophyta</taxon>
        <taxon>Spermatophyta</taxon>
        <taxon>Magnoliopsida</taxon>
        <taxon>eudicotyledons</taxon>
        <taxon>Gunneridae</taxon>
        <taxon>Pentapetalae</taxon>
        <taxon>rosids</taxon>
        <taxon>fabids</taxon>
        <taxon>Fabales</taxon>
        <taxon>Fabaceae</taxon>
        <taxon>Papilionoideae</taxon>
        <taxon>50 kb inversion clade</taxon>
        <taxon>dalbergioids sensu lato</taxon>
        <taxon>Dalbergieae</taxon>
        <taxon>Pterocarpus clade</taxon>
        <taxon>Stylosanthes</taxon>
    </lineage>
</organism>
<sequence>MAVFVHSCTPPKTLKKKKTNKNMKTGHSRNRMQRATARYPCATARWHGLLSDQVRSCIDPSRASNCVHARTARPRGTSAQSRASMSCSRDKSLQLACTRAPWLVRSRVPKNMHYGAPTRAHTRAVLLQMARKGKEAATSSTPSRSRTTKNLSRGRDDGFSAD</sequence>
<name>A0ABU6UK03_9FABA</name>
<evidence type="ECO:0000313" key="2">
    <source>
        <dbReference type="EMBL" id="MED6161640.1"/>
    </source>
</evidence>
<feature type="region of interest" description="Disordered" evidence="1">
    <location>
        <begin position="130"/>
        <end position="162"/>
    </location>
</feature>
<accession>A0ABU6UK03</accession>
<feature type="compositionally biased region" description="Basic residues" evidence="1">
    <location>
        <begin position="13"/>
        <end position="32"/>
    </location>
</feature>
<gene>
    <name evidence="2" type="ORF">PIB30_062678</name>
</gene>
<comment type="caution">
    <text evidence="2">The sequence shown here is derived from an EMBL/GenBank/DDBJ whole genome shotgun (WGS) entry which is preliminary data.</text>
</comment>
<dbReference type="Proteomes" id="UP001341840">
    <property type="component" value="Unassembled WGS sequence"/>
</dbReference>
<keyword evidence="3" id="KW-1185">Reference proteome</keyword>